<dbReference type="GO" id="GO:0016020">
    <property type="term" value="C:membrane"/>
    <property type="evidence" value="ECO:0007669"/>
    <property type="project" value="UniProtKB-SubCell"/>
</dbReference>
<dbReference type="Gene3D" id="1.10.510.10">
    <property type="entry name" value="Transferase(Phosphotransferase) domain 1"/>
    <property type="match status" value="1"/>
</dbReference>
<dbReference type="Gramene" id="ERN18692">
    <property type="protein sequence ID" value="ERN18692"/>
    <property type="gene ID" value="AMTR_s00065p00206690"/>
</dbReference>
<accession>U5DB93</accession>
<organism evidence="15 16">
    <name type="scientific">Amborella trichopoda</name>
    <dbReference type="NCBI Taxonomy" id="13333"/>
    <lineage>
        <taxon>Eukaryota</taxon>
        <taxon>Viridiplantae</taxon>
        <taxon>Streptophyta</taxon>
        <taxon>Embryophyta</taxon>
        <taxon>Tracheophyta</taxon>
        <taxon>Spermatophyta</taxon>
        <taxon>Magnoliopsida</taxon>
        <taxon>Amborellales</taxon>
        <taxon>Amborellaceae</taxon>
        <taxon>Amborella</taxon>
    </lineage>
</organism>
<evidence type="ECO:0000256" key="8">
    <source>
        <dbReference type="ARBA" id="ARBA00022840"/>
    </source>
</evidence>
<evidence type="ECO:0000313" key="15">
    <source>
        <dbReference type="EMBL" id="ERN18692.1"/>
    </source>
</evidence>
<dbReference type="OrthoDB" id="1394818at2759"/>
<dbReference type="Gene3D" id="3.80.10.10">
    <property type="entry name" value="Ribonuclease Inhibitor"/>
    <property type="match status" value="4"/>
</dbReference>
<keyword evidence="6" id="KW-0677">Repeat</keyword>
<dbReference type="InterPro" id="IPR011009">
    <property type="entry name" value="Kinase-like_dom_sf"/>
</dbReference>
<dbReference type="InterPro" id="IPR001611">
    <property type="entry name" value="Leu-rich_rpt"/>
</dbReference>
<evidence type="ECO:0000256" key="1">
    <source>
        <dbReference type="ARBA" id="ARBA00004167"/>
    </source>
</evidence>
<dbReference type="PROSITE" id="PS50011">
    <property type="entry name" value="PROTEIN_KINASE_DOM"/>
    <property type="match status" value="1"/>
</dbReference>
<protein>
    <recommendedName>
        <fullName evidence="14">Protein kinase domain-containing protein</fullName>
    </recommendedName>
</protein>
<dbReference type="PANTHER" id="PTHR48006:SF20">
    <property type="entry name" value="OS08G0276400 PROTEIN"/>
    <property type="match status" value="1"/>
</dbReference>
<dbReference type="Pfam" id="PF00560">
    <property type="entry name" value="LRR_1"/>
    <property type="match status" value="3"/>
</dbReference>
<dbReference type="FunFam" id="3.30.200.20:FF:000466">
    <property type="entry name" value="Putative LRR receptor-like serine/threonine-protein kinase"/>
    <property type="match status" value="1"/>
</dbReference>
<keyword evidence="8" id="KW-0067">ATP-binding</keyword>
<evidence type="ECO:0000256" key="13">
    <source>
        <dbReference type="SAM" id="Phobius"/>
    </source>
</evidence>
<evidence type="ECO:0000256" key="12">
    <source>
        <dbReference type="ARBA" id="ARBA00023180"/>
    </source>
</evidence>
<evidence type="ECO:0000256" key="2">
    <source>
        <dbReference type="ARBA" id="ARBA00022553"/>
    </source>
</evidence>
<evidence type="ECO:0000256" key="10">
    <source>
        <dbReference type="ARBA" id="ARBA00023136"/>
    </source>
</evidence>
<dbReference type="InterPro" id="IPR032675">
    <property type="entry name" value="LRR_dom_sf"/>
</dbReference>
<keyword evidence="9 13" id="KW-1133">Transmembrane helix</keyword>
<keyword evidence="10 13" id="KW-0472">Membrane</keyword>
<keyword evidence="16" id="KW-1185">Reference proteome</keyword>
<dbReference type="Proteomes" id="UP000017836">
    <property type="component" value="Unassembled WGS sequence"/>
</dbReference>
<evidence type="ECO:0000256" key="9">
    <source>
        <dbReference type="ARBA" id="ARBA00022989"/>
    </source>
</evidence>
<evidence type="ECO:0000259" key="14">
    <source>
        <dbReference type="PROSITE" id="PS50011"/>
    </source>
</evidence>
<sequence>MGVPEGDFNFAAPFCSWRGVFCDTQKENVLKLELSGSGLSGVLPENTFAKLKKLQSMDLSNNSITGFSSDFWGLGGTLLSLNLSSNRFFGILPSNIGNFGFLKSFDLSFNNFSGEIPASLSSLLSLQVLALGSNSFEGNIPVQILSLKFLVAVDLSLNRLVGEIPQNFSASLTGLKALNLAGNGIQGRISDFSGLISLESLNISGNFFEGPVLGLFQESLKVLDISKNQFQGHISQISFNSNWPNLVFLDMSLNQLSGEIFTDLNKAHSLKHLNLAHNRFSLQKFPLINDLKSLERLNLSDTGLTGPIPQEISELKSLHLLDLSLNFLTGTVPSLTTLDHLDLSYNNLSGEIPSPLLESLPSMEKFNFSYNNLTICYKNSLPQTFPLSFLGSTNGCPIAADPNLFQRTRTRNRHMRLELAITIATVCFLAGLVCLAFGCRRRTRLWAEKQVPYKEEQNISGPFSFQTDSTTWVADVKLATSVPVTMFEKPLMNITFADLLAATSHFDRGTLLAEGRYGPVYRGVLPGGIHVAVKVLINSSSINDQEAASALEHLGKIKHPNLVPLTGYCLAGDQRIAIYKYMEHGNLQNMLHDLPIGGQITEDWSTDTWEEEYGGETQEKQSLISWRFRHRITLGTARAIAFLHHGCSPPIIHRDVKASSIYLDAQFEPRLSDFGLAKIAGIEPENERFLGSPEYKPPEFDQNPASLVSEKSDVYAFGVVLIEVITGKKPLGDEYGEGEVSLVSWVRGLVRKKIGWKAIDQKIIGTGSQEQMEEGLRIGYLCTAESPLKRPDMHQIVGLLKDIEPVGDQ</sequence>
<keyword evidence="4 13" id="KW-0812">Transmembrane</keyword>
<feature type="domain" description="Protein kinase" evidence="14">
    <location>
        <begin position="506"/>
        <end position="807"/>
    </location>
</feature>
<dbReference type="GO" id="GO:0045088">
    <property type="term" value="P:regulation of innate immune response"/>
    <property type="evidence" value="ECO:0000318"/>
    <property type="project" value="GO_Central"/>
</dbReference>
<keyword evidence="3" id="KW-0433">Leucine-rich repeat</keyword>
<dbReference type="GO" id="GO:0004672">
    <property type="term" value="F:protein kinase activity"/>
    <property type="evidence" value="ECO:0000318"/>
    <property type="project" value="GO_Central"/>
</dbReference>
<reference evidence="16" key="1">
    <citation type="journal article" date="2013" name="Science">
        <title>The Amborella genome and the evolution of flowering plants.</title>
        <authorList>
            <consortium name="Amborella Genome Project"/>
        </authorList>
    </citation>
    <scope>NUCLEOTIDE SEQUENCE [LARGE SCALE GENOMIC DNA]</scope>
</reference>
<evidence type="ECO:0000256" key="11">
    <source>
        <dbReference type="ARBA" id="ARBA00023170"/>
    </source>
</evidence>
<dbReference type="FunFam" id="3.80.10.10:FF:000041">
    <property type="entry name" value="LRR receptor-like serine/threonine-protein kinase ERECTA"/>
    <property type="match status" value="1"/>
</dbReference>
<dbReference type="SUPFAM" id="SSF56112">
    <property type="entry name" value="Protein kinase-like (PK-like)"/>
    <property type="match status" value="1"/>
</dbReference>
<dbReference type="Pfam" id="PF13855">
    <property type="entry name" value="LRR_8"/>
    <property type="match status" value="1"/>
</dbReference>
<evidence type="ECO:0000256" key="6">
    <source>
        <dbReference type="ARBA" id="ARBA00022737"/>
    </source>
</evidence>
<evidence type="ECO:0000256" key="4">
    <source>
        <dbReference type="ARBA" id="ARBA00022692"/>
    </source>
</evidence>
<comment type="subcellular location">
    <subcellularLocation>
        <location evidence="1">Membrane</location>
        <topology evidence="1">Single-pass membrane protein</topology>
    </subcellularLocation>
</comment>
<dbReference type="Pfam" id="PF07714">
    <property type="entry name" value="PK_Tyr_Ser-Thr"/>
    <property type="match status" value="1"/>
</dbReference>
<dbReference type="STRING" id="13333.U5DB93"/>
<dbReference type="FunFam" id="3.80.10.10:FF:001678">
    <property type="entry name" value="Calmodulin-binding receptor kinase CaMRLK"/>
    <property type="match status" value="1"/>
</dbReference>
<dbReference type="Gene3D" id="3.30.200.20">
    <property type="entry name" value="Phosphorylase Kinase, domain 1"/>
    <property type="match status" value="1"/>
</dbReference>
<keyword evidence="11" id="KW-0675">Receptor</keyword>
<evidence type="ECO:0000256" key="7">
    <source>
        <dbReference type="ARBA" id="ARBA00022741"/>
    </source>
</evidence>
<name>U5DB93_AMBTC</name>
<dbReference type="InterPro" id="IPR001245">
    <property type="entry name" value="Ser-Thr/Tyr_kinase_cat_dom"/>
</dbReference>
<keyword evidence="2" id="KW-0597">Phosphoprotein</keyword>
<dbReference type="OMA" id="TLCASEI"/>
<proteinExistence type="predicted"/>
<dbReference type="AlphaFoldDB" id="U5DB93"/>
<dbReference type="eggNOG" id="ENOG502QTEF">
    <property type="taxonomic scope" value="Eukaryota"/>
</dbReference>
<evidence type="ECO:0000256" key="3">
    <source>
        <dbReference type="ARBA" id="ARBA00022614"/>
    </source>
</evidence>
<keyword evidence="12" id="KW-0325">Glycoprotein</keyword>
<evidence type="ECO:0000313" key="16">
    <source>
        <dbReference type="Proteomes" id="UP000017836"/>
    </source>
</evidence>
<feature type="transmembrane region" description="Helical" evidence="13">
    <location>
        <begin position="419"/>
        <end position="439"/>
    </location>
</feature>
<dbReference type="GO" id="GO:0005524">
    <property type="term" value="F:ATP binding"/>
    <property type="evidence" value="ECO:0007669"/>
    <property type="project" value="UniProtKB-KW"/>
</dbReference>
<dbReference type="InterPro" id="IPR051824">
    <property type="entry name" value="LRR_Rcpt-Like_S/T_Kinase"/>
</dbReference>
<keyword evidence="5" id="KW-0732">Signal</keyword>
<keyword evidence="7" id="KW-0547">Nucleotide-binding</keyword>
<dbReference type="EMBL" id="KI392088">
    <property type="protein sequence ID" value="ERN18692.1"/>
    <property type="molecule type" value="Genomic_DNA"/>
</dbReference>
<dbReference type="PRINTS" id="PR00019">
    <property type="entry name" value="LEURICHRPT"/>
</dbReference>
<gene>
    <name evidence="15" type="ORF">AMTR_s00065p00206690</name>
</gene>
<dbReference type="PANTHER" id="PTHR48006">
    <property type="entry name" value="LEUCINE-RICH REPEAT-CONTAINING PROTEIN DDB_G0281931-RELATED"/>
    <property type="match status" value="1"/>
</dbReference>
<dbReference type="SUPFAM" id="SSF52058">
    <property type="entry name" value="L domain-like"/>
    <property type="match status" value="1"/>
</dbReference>
<dbReference type="InterPro" id="IPR000719">
    <property type="entry name" value="Prot_kinase_dom"/>
</dbReference>
<dbReference type="HOGENOM" id="CLU_000288_22_1_1"/>
<dbReference type="KEGG" id="atr:18447061"/>
<evidence type="ECO:0000256" key="5">
    <source>
        <dbReference type="ARBA" id="ARBA00022729"/>
    </source>
</evidence>